<protein>
    <submittedName>
        <fullName evidence="2">Nuclear transport factor 2 family protein</fullName>
    </submittedName>
</protein>
<evidence type="ECO:0000313" key="4">
    <source>
        <dbReference type="Proteomes" id="UP001195196"/>
    </source>
</evidence>
<dbReference type="RefSeq" id="WP_005194019.1">
    <property type="nucleotide sequence ID" value="NZ_CP059694.1"/>
</dbReference>
<dbReference type="EMBL" id="JAFFGU010000002">
    <property type="protein sequence ID" value="MBM7277227.1"/>
    <property type="molecule type" value="Genomic_DNA"/>
</dbReference>
<dbReference type="Proteomes" id="UP001195196">
    <property type="component" value="Unassembled WGS sequence"/>
</dbReference>
<evidence type="ECO:0000313" key="2">
    <source>
        <dbReference type="EMBL" id="MBM7277227.1"/>
    </source>
</evidence>
<sequence>MADVVARYLSFLGAGTGEDIAGLFAADAVVEDPVGGQILQGRDALTSFYSRVTAAENSAELLTLRVAGNSAAFHFRVVTTTADQVITIEPIDVITFDDHGLITGLRAHWSAEDVHTVAR</sequence>
<dbReference type="Pfam" id="PF12680">
    <property type="entry name" value="SnoaL_2"/>
    <property type="match status" value="1"/>
</dbReference>
<dbReference type="SUPFAM" id="SSF54427">
    <property type="entry name" value="NTF2-like"/>
    <property type="match status" value="1"/>
</dbReference>
<comment type="caution">
    <text evidence="2">The sequence shown here is derived from an EMBL/GenBank/DDBJ whole genome shotgun (WGS) entry which is preliminary data.</text>
</comment>
<dbReference type="Gene3D" id="3.10.450.50">
    <property type="match status" value="1"/>
</dbReference>
<reference evidence="3" key="2">
    <citation type="submission" date="2023-04" db="EMBL/GenBank/DDBJ databases">
        <title>Characterization and analysis of the complete genome of Gordonia rubripertincta 112, the degrader of aromatic and aliphatic compounds.</title>
        <authorList>
            <person name="Frantsuzova E."/>
            <person name="Bogun A."/>
            <person name="Delegan Y."/>
        </authorList>
    </citation>
    <scope>NUCLEOTIDE SEQUENCE</scope>
    <source>
        <strain evidence="3">112</strain>
    </source>
</reference>
<dbReference type="InterPro" id="IPR037401">
    <property type="entry name" value="SnoaL-like"/>
</dbReference>
<organism evidence="2 4">
    <name type="scientific">Gordonia rubripertincta</name>
    <name type="common">Rhodococcus corallinus</name>
    <dbReference type="NCBI Taxonomy" id="36822"/>
    <lineage>
        <taxon>Bacteria</taxon>
        <taxon>Bacillati</taxon>
        <taxon>Actinomycetota</taxon>
        <taxon>Actinomycetes</taxon>
        <taxon>Mycobacteriales</taxon>
        <taxon>Gordoniaceae</taxon>
        <taxon>Gordonia</taxon>
    </lineage>
</organism>
<gene>
    <name evidence="2" type="ORF">JTZ10_05590</name>
    <name evidence="3" type="ORF">QBL07_06185</name>
</gene>
<dbReference type="EMBL" id="JARUXG010000002">
    <property type="protein sequence ID" value="MDG6780419.1"/>
    <property type="molecule type" value="Genomic_DNA"/>
</dbReference>
<dbReference type="InterPro" id="IPR032710">
    <property type="entry name" value="NTF2-like_dom_sf"/>
</dbReference>
<name>A0AAW4G1X5_GORRU</name>
<evidence type="ECO:0000259" key="1">
    <source>
        <dbReference type="Pfam" id="PF12680"/>
    </source>
</evidence>
<reference evidence="2" key="1">
    <citation type="submission" date="2021-02" db="EMBL/GenBank/DDBJ databases">
        <title>Taxonomy, biology and ecology of Rhodococcus bacteria occurring in California pistachio and other woody hosts as revealed by genome sequence analyses.</title>
        <authorList>
            <person name="Riely B."/>
            <person name="Gai Y."/>
        </authorList>
    </citation>
    <scope>NUCLEOTIDE SEQUENCE</scope>
    <source>
        <strain evidence="2">BP-295</strain>
    </source>
</reference>
<accession>A0AAW4G1X5</accession>
<evidence type="ECO:0000313" key="3">
    <source>
        <dbReference type="EMBL" id="MDG6780419.1"/>
    </source>
</evidence>
<proteinExistence type="predicted"/>
<feature type="domain" description="SnoaL-like" evidence="1">
    <location>
        <begin position="5"/>
        <end position="103"/>
    </location>
</feature>
<dbReference type="AlphaFoldDB" id="A0AAW4G1X5"/>